<dbReference type="STRING" id="105785.A0A2J7QVI4"/>
<reference evidence="1 2" key="1">
    <citation type="submission" date="2017-12" db="EMBL/GenBank/DDBJ databases">
        <title>Hemimetabolous genomes reveal molecular basis of termite eusociality.</title>
        <authorList>
            <person name="Harrison M.C."/>
            <person name="Jongepier E."/>
            <person name="Robertson H.M."/>
            <person name="Arning N."/>
            <person name="Bitard-Feildel T."/>
            <person name="Chao H."/>
            <person name="Childers C.P."/>
            <person name="Dinh H."/>
            <person name="Doddapaneni H."/>
            <person name="Dugan S."/>
            <person name="Gowin J."/>
            <person name="Greiner C."/>
            <person name="Han Y."/>
            <person name="Hu H."/>
            <person name="Hughes D.S.T."/>
            <person name="Huylmans A.-K."/>
            <person name="Kemena C."/>
            <person name="Kremer L.P.M."/>
            <person name="Lee S.L."/>
            <person name="Lopez-Ezquerra A."/>
            <person name="Mallet L."/>
            <person name="Monroy-Kuhn J.M."/>
            <person name="Moser A."/>
            <person name="Murali S.C."/>
            <person name="Muzny D.M."/>
            <person name="Otani S."/>
            <person name="Piulachs M.-D."/>
            <person name="Poelchau M."/>
            <person name="Qu J."/>
            <person name="Schaub F."/>
            <person name="Wada-Katsumata A."/>
            <person name="Worley K.C."/>
            <person name="Xie Q."/>
            <person name="Ylla G."/>
            <person name="Poulsen M."/>
            <person name="Gibbs R.A."/>
            <person name="Schal C."/>
            <person name="Richards S."/>
            <person name="Belles X."/>
            <person name="Korb J."/>
            <person name="Bornberg-Bauer E."/>
        </authorList>
    </citation>
    <scope>NUCLEOTIDE SEQUENCE [LARGE SCALE GENOMIC DNA]</scope>
    <source>
        <tissue evidence="1">Whole body</tissue>
    </source>
</reference>
<sequence>TSLSASEQNELYQVLLRYKDHLTTRPGKCNLFTYRFQVNADKPIVSYSRPIPFALRPAVREQIQQIIEDGILEFSTSPVLNPLDGSEQRSLNPIHGPDHERTTSINALLQRFHGAR</sequence>
<name>A0A2J7QVI4_9NEOP</name>
<dbReference type="InParanoid" id="A0A2J7QVI4"/>
<protein>
    <recommendedName>
        <fullName evidence="3">Reverse transcriptase domain-containing protein</fullName>
    </recommendedName>
</protein>
<dbReference type="SUPFAM" id="SSF56672">
    <property type="entry name" value="DNA/RNA polymerases"/>
    <property type="match status" value="1"/>
</dbReference>
<gene>
    <name evidence="1" type="ORF">B7P43_G19008</name>
</gene>
<feature type="non-terminal residue" evidence="1">
    <location>
        <position position="1"/>
    </location>
</feature>
<dbReference type="GO" id="GO:0071897">
    <property type="term" value="P:DNA biosynthetic process"/>
    <property type="evidence" value="ECO:0007669"/>
    <property type="project" value="UniProtKB-ARBA"/>
</dbReference>
<keyword evidence="2" id="KW-1185">Reference proteome</keyword>
<comment type="caution">
    <text evidence="1">The sequence shown here is derived from an EMBL/GenBank/DDBJ whole genome shotgun (WGS) entry which is preliminary data.</text>
</comment>
<dbReference type="OrthoDB" id="7698341at2759"/>
<evidence type="ECO:0008006" key="3">
    <source>
        <dbReference type="Google" id="ProtNLM"/>
    </source>
</evidence>
<proteinExistence type="predicted"/>
<organism evidence="1 2">
    <name type="scientific">Cryptotermes secundus</name>
    <dbReference type="NCBI Taxonomy" id="105785"/>
    <lineage>
        <taxon>Eukaryota</taxon>
        <taxon>Metazoa</taxon>
        <taxon>Ecdysozoa</taxon>
        <taxon>Arthropoda</taxon>
        <taxon>Hexapoda</taxon>
        <taxon>Insecta</taxon>
        <taxon>Pterygota</taxon>
        <taxon>Neoptera</taxon>
        <taxon>Polyneoptera</taxon>
        <taxon>Dictyoptera</taxon>
        <taxon>Blattodea</taxon>
        <taxon>Blattoidea</taxon>
        <taxon>Termitoidae</taxon>
        <taxon>Kalotermitidae</taxon>
        <taxon>Cryptotermitinae</taxon>
        <taxon>Cryptotermes</taxon>
    </lineage>
</organism>
<evidence type="ECO:0000313" key="2">
    <source>
        <dbReference type="Proteomes" id="UP000235965"/>
    </source>
</evidence>
<dbReference type="InterPro" id="IPR043502">
    <property type="entry name" value="DNA/RNA_pol_sf"/>
</dbReference>
<accession>A0A2J7QVI4</accession>
<dbReference type="Proteomes" id="UP000235965">
    <property type="component" value="Unassembled WGS sequence"/>
</dbReference>
<dbReference type="AlphaFoldDB" id="A0A2J7QVI4"/>
<dbReference type="EMBL" id="NEVH01010389">
    <property type="protein sequence ID" value="PNF32592.1"/>
    <property type="molecule type" value="Genomic_DNA"/>
</dbReference>
<evidence type="ECO:0000313" key="1">
    <source>
        <dbReference type="EMBL" id="PNF32592.1"/>
    </source>
</evidence>